<dbReference type="EMBL" id="MN740000">
    <property type="protein sequence ID" value="QHT82432.1"/>
    <property type="molecule type" value="Genomic_DNA"/>
</dbReference>
<protein>
    <submittedName>
        <fullName evidence="1">Uncharacterized protein</fullName>
    </submittedName>
</protein>
<organism evidence="1">
    <name type="scientific">viral metagenome</name>
    <dbReference type="NCBI Taxonomy" id="1070528"/>
    <lineage>
        <taxon>unclassified sequences</taxon>
        <taxon>metagenomes</taxon>
        <taxon>organismal metagenomes</taxon>
    </lineage>
</organism>
<accession>A0A6C0HP47</accession>
<sequence length="59" mass="7441">MRWVERYKKDGNVDIRYRKPIAYNVKKEYVKFLLQEINYNKIIIFINYYIYKLLYLAIV</sequence>
<evidence type="ECO:0000313" key="1">
    <source>
        <dbReference type="EMBL" id="QHT82432.1"/>
    </source>
</evidence>
<reference evidence="1" key="1">
    <citation type="journal article" date="2020" name="Nature">
        <title>Giant virus diversity and host interactions through global metagenomics.</title>
        <authorList>
            <person name="Schulz F."/>
            <person name="Roux S."/>
            <person name="Paez-Espino D."/>
            <person name="Jungbluth S."/>
            <person name="Walsh D.A."/>
            <person name="Denef V.J."/>
            <person name="McMahon K.D."/>
            <person name="Konstantinidis K.T."/>
            <person name="Eloe-Fadrosh E.A."/>
            <person name="Kyrpides N.C."/>
            <person name="Woyke T."/>
        </authorList>
    </citation>
    <scope>NUCLEOTIDE SEQUENCE</scope>
    <source>
        <strain evidence="1">GVMAG-M-3300023184-161</strain>
    </source>
</reference>
<proteinExistence type="predicted"/>
<dbReference type="AlphaFoldDB" id="A0A6C0HP47"/>
<name>A0A6C0HP47_9ZZZZ</name>